<dbReference type="GO" id="GO:0006281">
    <property type="term" value="P:DNA repair"/>
    <property type="evidence" value="ECO:0007669"/>
    <property type="project" value="UniProtKB-KW"/>
</dbReference>
<name>A0A2T2ZYX2_9PEZI</name>
<dbReference type="FunFam" id="1.10.150.20:FF:000011">
    <property type="entry name" value="exonuclease 1"/>
    <property type="match status" value="1"/>
</dbReference>
<evidence type="ECO:0000256" key="4">
    <source>
        <dbReference type="ARBA" id="ARBA00022723"/>
    </source>
</evidence>
<evidence type="ECO:0000256" key="3">
    <source>
        <dbReference type="ARBA" id="ARBA00022722"/>
    </source>
</evidence>
<dbReference type="SMART" id="SM00484">
    <property type="entry name" value="XPGI"/>
    <property type="match status" value="1"/>
</dbReference>
<feature type="compositionally biased region" description="Basic and acidic residues" evidence="10">
    <location>
        <begin position="470"/>
        <end position="499"/>
    </location>
</feature>
<dbReference type="InterPro" id="IPR036279">
    <property type="entry name" value="5-3_exonuclease_C_sf"/>
</dbReference>
<keyword evidence="8" id="KW-0234">DNA repair</keyword>
<feature type="domain" description="XPG N-terminal" evidence="12">
    <location>
        <begin position="1"/>
        <end position="99"/>
    </location>
</feature>
<feature type="compositionally biased region" description="Acidic residues" evidence="10">
    <location>
        <begin position="746"/>
        <end position="756"/>
    </location>
</feature>
<evidence type="ECO:0000256" key="7">
    <source>
        <dbReference type="ARBA" id="ARBA00022842"/>
    </source>
</evidence>
<dbReference type="InterPro" id="IPR006085">
    <property type="entry name" value="XPG_DNA_repair_N"/>
</dbReference>
<dbReference type="PROSITE" id="PS00842">
    <property type="entry name" value="XPG_2"/>
    <property type="match status" value="1"/>
</dbReference>
<dbReference type="Gene3D" id="1.10.150.20">
    <property type="entry name" value="5' to 3' exonuclease, C-terminal subdomain"/>
    <property type="match status" value="1"/>
</dbReference>
<evidence type="ECO:0000256" key="6">
    <source>
        <dbReference type="ARBA" id="ARBA00022801"/>
    </source>
</evidence>
<keyword evidence="3" id="KW-0540">Nuclease</keyword>
<keyword evidence="14" id="KW-1185">Reference proteome</keyword>
<feature type="region of interest" description="Disordered" evidence="10">
    <location>
        <begin position="420"/>
        <end position="509"/>
    </location>
</feature>
<keyword evidence="4" id="KW-0479">Metal-binding</keyword>
<dbReference type="SMART" id="SM00279">
    <property type="entry name" value="HhH2"/>
    <property type="match status" value="1"/>
</dbReference>
<evidence type="ECO:0000256" key="2">
    <source>
        <dbReference type="ARBA" id="ARBA00004123"/>
    </source>
</evidence>
<keyword evidence="9" id="KW-0539">Nucleus</keyword>
<proteinExistence type="predicted"/>
<gene>
    <name evidence="13" type="ORF">BD289DRAFT_415160</name>
</gene>
<feature type="compositionally biased region" description="Polar residues" evidence="10">
    <location>
        <begin position="735"/>
        <end position="744"/>
    </location>
</feature>
<feature type="domain" description="XPG-I" evidence="11">
    <location>
        <begin position="138"/>
        <end position="208"/>
    </location>
</feature>
<dbReference type="EMBL" id="KZ678552">
    <property type="protein sequence ID" value="PSR79850.1"/>
    <property type="molecule type" value="Genomic_DNA"/>
</dbReference>
<keyword evidence="7" id="KW-0460">Magnesium</keyword>
<dbReference type="PANTHER" id="PTHR11081">
    <property type="entry name" value="FLAP ENDONUCLEASE FAMILY MEMBER"/>
    <property type="match status" value="1"/>
</dbReference>
<dbReference type="InterPro" id="IPR006084">
    <property type="entry name" value="XPG/Rad2"/>
</dbReference>
<dbReference type="SUPFAM" id="SSF88723">
    <property type="entry name" value="PIN domain-like"/>
    <property type="match status" value="1"/>
</dbReference>
<evidence type="ECO:0000259" key="12">
    <source>
        <dbReference type="SMART" id="SM00485"/>
    </source>
</evidence>
<keyword evidence="6" id="KW-0378">Hydrolase</keyword>
<feature type="region of interest" description="Disordered" evidence="10">
    <location>
        <begin position="734"/>
        <end position="756"/>
    </location>
</feature>
<evidence type="ECO:0000256" key="9">
    <source>
        <dbReference type="ARBA" id="ARBA00023242"/>
    </source>
</evidence>
<feature type="compositionally biased region" description="Basic and acidic residues" evidence="10">
    <location>
        <begin position="591"/>
        <end position="607"/>
    </location>
</feature>
<comment type="cofactor">
    <cofactor evidence="1">
        <name>Mg(2+)</name>
        <dbReference type="ChEBI" id="CHEBI:18420"/>
    </cofactor>
</comment>
<dbReference type="OrthoDB" id="26491at2759"/>
<dbReference type="GO" id="GO:0003677">
    <property type="term" value="F:DNA binding"/>
    <property type="evidence" value="ECO:0007669"/>
    <property type="project" value="InterPro"/>
</dbReference>
<dbReference type="Pfam" id="PF00867">
    <property type="entry name" value="XPG_I"/>
    <property type="match status" value="1"/>
</dbReference>
<dbReference type="GO" id="GO:0017108">
    <property type="term" value="F:5'-flap endonuclease activity"/>
    <property type="evidence" value="ECO:0007669"/>
    <property type="project" value="TreeGrafter"/>
</dbReference>
<sequence length="756" mass="84205">MGIQGLLPLLKSIHKPTELKKFSGEVLGVDAYGWLHRGAVSCAVELAQGKPTRKYVDFAMHRVRMAKHFGVTPYLVFDGDFLPSKAHTESSRAKRRENSRKAGLAFLKAGKPSQAHLELQKAIDITPEMARQLIEELKIEGVPYVVAPYEADAQLVYLERHGFVNGIISEDSDLLVFGAKRLLTKMDQYGHCVEINRRDFCAVREISLTGWTDDQFRQMAIFSGCDYLENIGNMGLKTAYRMMRKYKTPERVIRMLHFDSKYRVSENYETEYKQAESTFCYQRVFCPTKQQLVLLNEPQGTAPPDVEEMPYIGARVDAKLAKAIACGDVNPITKQPIVVAVLPTKKRAMTGTTAARATGISTQIRPAPGKPIDSYFNGHRRIPMGEMDRNCFSVDPESVAALTQNGLTPRVFPLPRPYLEEDAVSPRPRPYLGSSVQRRRTDPVRQTYSVVSSSLPPSTNRRNNTVMGRRVSDSESRPLKKPRLCDDESDSRTTDRPSETSKFFPKNASTVKPCGDITLMSDDSIEEVLSSLPDIGATRKKTRSSDLHDALRIFLDETSSEDSEAATTHTKNKQHGLPSVSYQQDGASSRGGDEVSKDDPHVADKTTKRSSMRHSLKEYSYVPNTPTRPKAVRMAHGMPTPASTSSVQIVQHQHESRSKLLPPTPARSPMQTPLQRMGAMALQRSRSSLASQGAPLSSMERRMSFCKSLETFPINPAFVALPKADSGEIEALNKVQGSEDQIFSCSDEENEPPSSR</sequence>
<feature type="region of interest" description="Disordered" evidence="10">
    <location>
        <begin position="559"/>
        <end position="615"/>
    </location>
</feature>
<evidence type="ECO:0000256" key="10">
    <source>
        <dbReference type="SAM" id="MobiDB-lite"/>
    </source>
</evidence>
<dbReference type="Pfam" id="PF00752">
    <property type="entry name" value="XPG_N"/>
    <property type="match status" value="1"/>
</dbReference>
<feature type="compositionally biased region" description="Polar residues" evidence="10">
    <location>
        <begin position="444"/>
        <end position="466"/>
    </location>
</feature>
<dbReference type="Gene3D" id="3.40.50.1010">
    <property type="entry name" value="5'-nuclease"/>
    <property type="match status" value="1"/>
</dbReference>
<organism evidence="13 14">
    <name type="scientific">Coniella lustricola</name>
    <dbReference type="NCBI Taxonomy" id="2025994"/>
    <lineage>
        <taxon>Eukaryota</taxon>
        <taxon>Fungi</taxon>
        <taxon>Dikarya</taxon>
        <taxon>Ascomycota</taxon>
        <taxon>Pezizomycotina</taxon>
        <taxon>Sordariomycetes</taxon>
        <taxon>Sordariomycetidae</taxon>
        <taxon>Diaporthales</taxon>
        <taxon>Schizoparmaceae</taxon>
        <taxon>Coniella</taxon>
    </lineage>
</organism>
<reference evidence="13 14" key="1">
    <citation type="journal article" date="2018" name="Mycol. Prog.">
        <title>Coniella lustricola, a new species from submerged detritus.</title>
        <authorList>
            <person name="Raudabaugh D.B."/>
            <person name="Iturriaga T."/>
            <person name="Carver A."/>
            <person name="Mondo S."/>
            <person name="Pangilinan J."/>
            <person name="Lipzen A."/>
            <person name="He G."/>
            <person name="Amirebrahimi M."/>
            <person name="Grigoriev I.V."/>
            <person name="Miller A.N."/>
        </authorList>
    </citation>
    <scope>NUCLEOTIDE SEQUENCE [LARGE SCALE GENOMIC DNA]</scope>
    <source>
        <strain evidence="13 14">B22-T-1</strain>
    </source>
</reference>
<dbReference type="InParanoid" id="A0A2T2ZYX2"/>
<dbReference type="InterPro" id="IPR019974">
    <property type="entry name" value="XPG_CS"/>
</dbReference>
<evidence type="ECO:0000256" key="8">
    <source>
        <dbReference type="ARBA" id="ARBA00023204"/>
    </source>
</evidence>
<dbReference type="FunFam" id="3.40.50.1010:FF:000002">
    <property type="entry name" value="Exonuclease 1, putative"/>
    <property type="match status" value="1"/>
</dbReference>
<comment type="subcellular location">
    <subcellularLocation>
        <location evidence="2">Nucleus</location>
    </subcellularLocation>
</comment>
<keyword evidence="5" id="KW-0227">DNA damage</keyword>
<dbReference type="AlphaFoldDB" id="A0A2T2ZYX2"/>
<dbReference type="InterPro" id="IPR008918">
    <property type="entry name" value="HhH2"/>
</dbReference>
<dbReference type="InterPro" id="IPR044752">
    <property type="entry name" value="PIN-like_EXO1"/>
</dbReference>
<dbReference type="PANTHER" id="PTHR11081:SF65">
    <property type="entry name" value="DNA DAMAGE-INDUCIBLE PROTEIN DIN7-RELATED"/>
    <property type="match status" value="1"/>
</dbReference>
<dbReference type="SUPFAM" id="SSF47807">
    <property type="entry name" value="5' to 3' exonuclease, C-terminal subdomain"/>
    <property type="match status" value="1"/>
</dbReference>
<evidence type="ECO:0000313" key="13">
    <source>
        <dbReference type="EMBL" id="PSR79850.1"/>
    </source>
</evidence>
<dbReference type="GO" id="GO:0008409">
    <property type="term" value="F:5'-3' exonuclease activity"/>
    <property type="evidence" value="ECO:0007669"/>
    <property type="project" value="UniProtKB-ARBA"/>
</dbReference>
<dbReference type="InterPro" id="IPR006086">
    <property type="entry name" value="XPG-I_dom"/>
</dbReference>
<dbReference type="STRING" id="2025994.A0A2T2ZYX2"/>
<dbReference type="CDD" id="cd09901">
    <property type="entry name" value="H3TH_FEN1-like"/>
    <property type="match status" value="1"/>
</dbReference>
<dbReference type="GO" id="GO:0005634">
    <property type="term" value="C:nucleus"/>
    <property type="evidence" value="ECO:0007669"/>
    <property type="project" value="UniProtKB-SubCell"/>
</dbReference>
<dbReference type="PROSITE" id="PS00841">
    <property type="entry name" value="XPG_1"/>
    <property type="match status" value="1"/>
</dbReference>
<accession>A0A2T2ZYX2</accession>
<dbReference type="SMART" id="SM00485">
    <property type="entry name" value="XPGN"/>
    <property type="match status" value="1"/>
</dbReference>
<dbReference type="CDD" id="cd09857">
    <property type="entry name" value="PIN_EXO1"/>
    <property type="match status" value="1"/>
</dbReference>
<dbReference type="GO" id="GO:0046872">
    <property type="term" value="F:metal ion binding"/>
    <property type="evidence" value="ECO:0007669"/>
    <property type="project" value="UniProtKB-KW"/>
</dbReference>
<dbReference type="Proteomes" id="UP000241462">
    <property type="component" value="Unassembled WGS sequence"/>
</dbReference>
<evidence type="ECO:0000256" key="5">
    <source>
        <dbReference type="ARBA" id="ARBA00022763"/>
    </source>
</evidence>
<dbReference type="InterPro" id="IPR029060">
    <property type="entry name" value="PIN-like_dom_sf"/>
</dbReference>
<dbReference type="PRINTS" id="PR00853">
    <property type="entry name" value="XPGRADSUPER"/>
</dbReference>
<evidence type="ECO:0000313" key="14">
    <source>
        <dbReference type="Proteomes" id="UP000241462"/>
    </source>
</evidence>
<evidence type="ECO:0000256" key="1">
    <source>
        <dbReference type="ARBA" id="ARBA00001946"/>
    </source>
</evidence>
<protein>
    <submittedName>
        <fullName evidence="13">Uncharacterized protein</fullName>
    </submittedName>
</protein>
<evidence type="ECO:0000259" key="11">
    <source>
        <dbReference type="SMART" id="SM00484"/>
    </source>
</evidence>